<dbReference type="PATRIC" id="fig|1197174.4.peg.1725"/>
<feature type="binding site" evidence="5">
    <location>
        <position position="65"/>
    </location>
    <ligand>
        <name>S-adenosyl-L-methionine</name>
        <dbReference type="ChEBI" id="CHEBI:59789"/>
    </ligand>
</feature>
<keyword evidence="1 5" id="KW-0489">Methyltransferase</keyword>
<keyword evidence="3 5" id="KW-0831">Ubiquinone biosynthesis</keyword>
<keyword evidence="6" id="KW-0830">Ubiquinone</keyword>
<dbReference type="Proteomes" id="UP000012043">
    <property type="component" value="Unassembled WGS sequence"/>
</dbReference>
<evidence type="ECO:0000256" key="5">
    <source>
        <dbReference type="HAMAP-Rule" id="MF_00472"/>
    </source>
</evidence>
<dbReference type="EMBL" id="ALAB01000024">
    <property type="protein sequence ID" value="EJI85425.1"/>
    <property type="molecule type" value="Genomic_DNA"/>
</dbReference>
<evidence type="ECO:0000256" key="4">
    <source>
        <dbReference type="ARBA" id="ARBA00022691"/>
    </source>
</evidence>
<feature type="binding site" evidence="5">
    <location>
        <position position="86"/>
    </location>
    <ligand>
        <name>S-adenosyl-L-methionine</name>
        <dbReference type="ChEBI" id="CHEBI:59789"/>
    </ligand>
</feature>
<comment type="catalytic activity">
    <reaction evidence="5">
        <text>a 3-(all-trans-polyprenyl)benzene-1,2-diol + S-adenosyl-L-methionine = a 2-methoxy-6-(all-trans-polyprenyl)phenol + S-adenosyl-L-homocysteine + H(+)</text>
        <dbReference type="Rhea" id="RHEA:31411"/>
        <dbReference type="Rhea" id="RHEA-COMP:9550"/>
        <dbReference type="Rhea" id="RHEA-COMP:9551"/>
        <dbReference type="ChEBI" id="CHEBI:15378"/>
        <dbReference type="ChEBI" id="CHEBI:57856"/>
        <dbReference type="ChEBI" id="CHEBI:59789"/>
        <dbReference type="ChEBI" id="CHEBI:62729"/>
        <dbReference type="ChEBI" id="CHEBI:62731"/>
        <dbReference type="EC" id="2.1.1.222"/>
    </reaction>
</comment>
<dbReference type="PANTHER" id="PTHR43464:SF19">
    <property type="entry name" value="UBIQUINONE BIOSYNTHESIS O-METHYLTRANSFERASE, MITOCHONDRIAL"/>
    <property type="match status" value="1"/>
</dbReference>
<comment type="pathway">
    <text evidence="5">Cofactor biosynthesis; ubiquinone biosynthesis.</text>
</comment>
<dbReference type="AlphaFoldDB" id="J1YC57"/>
<dbReference type="InterPro" id="IPR010233">
    <property type="entry name" value="UbiG_MeTrfase"/>
</dbReference>
<dbReference type="GO" id="GO:0061542">
    <property type="term" value="F:3-demethylubiquinol 3-O-methyltransferase activity"/>
    <property type="evidence" value="ECO:0007669"/>
    <property type="project" value="UniProtKB-UniRule"/>
</dbReference>
<feature type="binding site" evidence="5">
    <location>
        <position position="130"/>
    </location>
    <ligand>
        <name>S-adenosyl-L-methionine</name>
        <dbReference type="ChEBI" id="CHEBI:59789"/>
    </ligand>
</feature>
<comment type="similarity">
    <text evidence="5">Belongs to the methyltransferase superfamily. UbiG/COQ3 family.</text>
</comment>
<accession>J1YC57</accession>
<proteinExistence type="inferred from homology"/>
<dbReference type="FunFam" id="3.40.50.150:FF:000028">
    <property type="entry name" value="Ubiquinone biosynthesis O-methyltransferase"/>
    <property type="match status" value="1"/>
</dbReference>
<dbReference type="SUPFAM" id="SSF53335">
    <property type="entry name" value="S-adenosyl-L-methionine-dependent methyltransferases"/>
    <property type="match status" value="1"/>
</dbReference>
<dbReference type="Gene3D" id="3.40.50.150">
    <property type="entry name" value="Vaccinia Virus protein VP39"/>
    <property type="match status" value="1"/>
</dbReference>
<evidence type="ECO:0000313" key="6">
    <source>
        <dbReference type="EMBL" id="EJI85425.1"/>
    </source>
</evidence>
<dbReference type="GO" id="GO:0032259">
    <property type="term" value="P:methylation"/>
    <property type="evidence" value="ECO:0007669"/>
    <property type="project" value="UniProtKB-KW"/>
</dbReference>
<dbReference type="HAMAP" id="MF_00472">
    <property type="entry name" value="UbiG"/>
    <property type="match status" value="1"/>
</dbReference>
<gene>
    <name evidence="5" type="primary">ubiG</name>
    <name evidence="6" type="ORF">AEST_17640</name>
</gene>
<dbReference type="CDD" id="cd02440">
    <property type="entry name" value="AdoMet_MTases"/>
    <property type="match status" value="1"/>
</dbReference>
<dbReference type="GO" id="GO:0010420">
    <property type="term" value="F:polyprenyldihydroxybenzoate methyltransferase activity"/>
    <property type="evidence" value="ECO:0007669"/>
    <property type="project" value="InterPro"/>
</dbReference>
<reference evidence="6 7" key="1">
    <citation type="journal article" date="2012" name="J. Bacteriol.">
        <title>Genome Sequence of Pectin-Degrading Alishewanella aestuarii Strain B11T, Isolated from Tidal Flat Sediment.</title>
        <authorList>
            <person name="Jung J."/>
            <person name="Choi S."/>
            <person name="Chun J."/>
            <person name="Park W."/>
        </authorList>
    </citation>
    <scope>NUCLEOTIDE SEQUENCE [LARGE SCALE GENOMIC DNA]</scope>
    <source>
        <strain evidence="6 7">B11</strain>
    </source>
</reference>
<keyword evidence="7" id="KW-1185">Reference proteome</keyword>
<protein>
    <recommendedName>
        <fullName evidence="5">Ubiquinone biosynthesis O-methyltransferase</fullName>
    </recommendedName>
    <alternativeName>
        <fullName evidence="5">2-polyprenyl-6-hydroxyphenol methylase</fullName>
        <ecNumber evidence="5">2.1.1.222</ecNumber>
    </alternativeName>
    <alternativeName>
        <fullName evidence="5">3-demethylubiquinone 3-O-methyltransferase</fullName>
        <ecNumber evidence="5">2.1.1.64</ecNumber>
    </alternativeName>
</protein>
<comment type="function">
    <text evidence="5">O-methyltransferase that catalyzes the 2 O-methylation steps in the ubiquinone biosynthetic pathway.</text>
</comment>
<name>J1YC57_9ALTE</name>
<dbReference type="RefSeq" id="WP_008608512.1">
    <property type="nucleotide sequence ID" value="NZ_ALAB01000024.1"/>
</dbReference>
<evidence type="ECO:0000256" key="3">
    <source>
        <dbReference type="ARBA" id="ARBA00022688"/>
    </source>
</evidence>
<keyword evidence="2 5" id="KW-0808">Transferase</keyword>
<dbReference type="EC" id="2.1.1.222" evidence="5"/>
<comment type="catalytic activity">
    <reaction evidence="5">
        <text>a 3-demethylubiquinol + S-adenosyl-L-methionine = a ubiquinol + S-adenosyl-L-homocysteine + H(+)</text>
        <dbReference type="Rhea" id="RHEA:44380"/>
        <dbReference type="Rhea" id="RHEA-COMP:9566"/>
        <dbReference type="Rhea" id="RHEA-COMP:10914"/>
        <dbReference type="ChEBI" id="CHEBI:15378"/>
        <dbReference type="ChEBI" id="CHEBI:17976"/>
        <dbReference type="ChEBI" id="CHEBI:57856"/>
        <dbReference type="ChEBI" id="CHEBI:59789"/>
        <dbReference type="ChEBI" id="CHEBI:84422"/>
        <dbReference type="EC" id="2.1.1.64"/>
    </reaction>
</comment>
<comment type="caution">
    <text evidence="6">The sequence shown here is derived from an EMBL/GenBank/DDBJ whole genome shotgun (WGS) entry which is preliminary data.</text>
</comment>
<sequence>MNSPDNFDKNSNVDQNEISKFNEIAARWWDPEGEFKPLHLLNPTRLGYISDQLGGLFGRNTLDVGCGGGILAESMARAGAKVTGIDMAPDGLNVARLHALEAGVNIDYQQSTAEDFAERHAGEFELVTCMEMLEHVPDPASVVRACAELAAPGATLVFSTINKTAKAYLFAIVGAEYLLKLVPRGTHQFDKFIRPSVLMRYIEDAGLELVDATGLHFNPLNNSFKLGAGLDVNYFVVARKPL</sequence>
<dbReference type="EC" id="2.1.1.64" evidence="5"/>
<keyword evidence="4 5" id="KW-0949">S-adenosyl-L-methionine</keyword>
<dbReference type="Pfam" id="PF13489">
    <property type="entry name" value="Methyltransf_23"/>
    <property type="match status" value="1"/>
</dbReference>
<evidence type="ECO:0000256" key="2">
    <source>
        <dbReference type="ARBA" id="ARBA00022679"/>
    </source>
</evidence>
<organism evidence="6 7">
    <name type="scientific">Alishewanella aestuarii B11</name>
    <dbReference type="NCBI Taxonomy" id="1197174"/>
    <lineage>
        <taxon>Bacteria</taxon>
        <taxon>Pseudomonadati</taxon>
        <taxon>Pseudomonadota</taxon>
        <taxon>Gammaproteobacteria</taxon>
        <taxon>Alteromonadales</taxon>
        <taxon>Alteromonadaceae</taxon>
        <taxon>Alishewanella</taxon>
    </lineage>
</organism>
<feature type="binding site" evidence="5">
    <location>
        <position position="45"/>
    </location>
    <ligand>
        <name>S-adenosyl-L-methionine</name>
        <dbReference type="ChEBI" id="CHEBI:59789"/>
    </ligand>
</feature>
<dbReference type="InterPro" id="IPR029063">
    <property type="entry name" value="SAM-dependent_MTases_sf"/>
</dbReference>
<dbReference type="UniPathway" id="UPA00232"/>
<evidence type="ECO:0000256" key="1">
    <source>
        <dbReference type="ARBA" id="ARBA00022603"/>
    </source>
</evidence>
<evidence type="ECO:0000313" key="7">
    <source>
        <dbReference type="Proteomes" id="UP000012043"/>
    </source>
</evidence>
<dbReference type="NCBIfam" id="TIGR01983">
    <property type="entry name" value="UbiG"/>
    <property type="match status" value="1"/>
</dbReference>
<dbReference type="GO" id="GO:0102208">
    <property type="term" value="F:2-polyprenyl-6-hydroxyphenol methylase activity"/>
    <property type="evidence" value="ECO:0007669"/>
    <property type="project" value="UniProtKB-EC"/>
</dbReference>
<dbReference type="PANTHER" id="PTHR43464">
    <property type="entry name" value="METHYLTRANSFERASE"/>
    <property type="match status" value="1"/>
</dbReference>